<sequence length="137" mass="15812">MGKLSNSQLKALDELLFDYVSIDHKIAVRKLEISDVPNTDENVGGGRSNVVSKPTETTVARWDSDQRLNSLYAQKHAVENTLNMLDDDMERIFWLRWARGSVNTWDAIAGKMHMSIKTIYRKRQRILEIFADFYGFS</sequence>
<dbReference type="InterPro" id="IPR013324">
    <property type="entry name" value="RNA_pol_sigma_r3/r4-like"/>
</dbReference>
<name>A0A1I7JLY7_9STRE</name>
<dbReference type="NCBIfam" id="TIGR01636">
    <property type="entry name" value="phage_rinA"/>
    <property type="match status" value="1"/>
</dbReference>
<dbReference type="Proteomes" id="UP000183629">
    <property type="component" value="Unassembled WGS sequence"/>
</dbReference>
<gene>
    <name evidence="1" type="ORF">SAMN05660328_11526</name>
</gene>
<proteinExistence type="predicted"/>
<evidence type="ECO:0000313" key="2">
    <source>
        <dbReference type="Proteomes" id="UP000183629"/>
    </source>
</evidence>
<dbReference type="SUPFAM" id="SSF88659">
    <property type="entry name" value="Sigma3 and sigma4 domains of RNA polymerase sigma factors"/>
    <property type="match status" value="1"/>
</dbReference>
<keyword evidence="2" id="KW-1185">Reference proteome</keyword>
<dbReference type="AlphaFoldDB" id="A0A1I7JLY7"/>
<evidence type="ECO:0000313" key="1">
    <source>
        <dbReference type="EMBL" id="SFU86157.1"/>
    </source>
</evidence>
<dbReference type="EMBL" id="FPBN01000015">
    <property type="protein sequence ID" value="SFU86157.1"/>
    <property type="molecule type" value="Genomic_DNA"/>
</dbReference>
<dbReference type="RefSeq" id="WP_074658868.1">
    <property type="nucleotide sequence ID" value="NZ_FOLZ01000010.1"/>
</dbReference>
<reference evidence="2" key="1">
    <citation type="submission" date="2016-10" db="EMBL/GenBank/DDBJ databases">
        <authorList>
            <person name="Varghese N."/>
            <person name="Submissions S."/>
        </authorList>
    </citation>
    <scope>NUCLEOTIDE SEQUENCE [LARGE SCALE GENOMIC DNA]</scope>
    <source>
        <strain evidence="2">LMG 15572</strain>
    </source>
</reference>
<accession>A0A1I7JLY7</accession>
<protein>
    <submittedName>
        <fullName evidence="1">Phage transcriptional activator, RinA family</fullName>
    </submittedName>
</protein>
<organism evidence="1 2">
    <name type="scientific">Streptococcus gallolyticus</name>
    <dbReference type="NCBI Taxonomy" id="315405"/>
    <lineage>
        <taxon>Bacteria</taxon>
        <taxon>Bacillati</taxon>
        <taxon>Bacillota</taxon>
        <taxon>Bacilli</taxon>
        <taxon>Lactobacillales</taxon>
        <taxon>Streptococcaceae</taxon>
        <taxon>Streptococcus</taxon>
    </lineage>
</organism>
<dbReference type="InterPro" id="IPR006523">
    <property type="entry name" value="RinA"/>
</dbReference>